<evidence type="ECO:0000313" key="3">
    <source>
        <dbReference type="Proteomes" id="UP001307889"/>
    </source>
</evidence>
<organism evidence="2 3">
    <name type="scientific">Nesidiocoris tenuis</name>
    <dbReference type="NCBI Taxonomy" id="355587"/>
    <lineage>
        <taxon>Eukaryota</taxon>
        <taxon>Metazoa</taxon>
        <taxon>Ecdysozoa</taxon>
        <taxon>Arthropoda</taxon>
        <taxon>Hexapoda</taxon>
        <taxon>Insecta</taxon>
        <taxon>Pterygota</taxon>
        <taxon>Neoptera</taxon>
        <taxon>Paraneoptera</taxon>
        <taxon>Hemiptera</taxon>
        <taxon>Heteroptera</taxon>
        <taxon>Panheteroptera</taxon>
        <taxon>Cimicomorpha</taxon>
        <taxon>Miridae</taxon>
        <taxon>Dicyphina</taxon>
        <taxon>Nesidiocoris</taxon>
    </lineage>
</organism>
<sequence length="142" mass="15840">MNRRYLDGPEPYGYHLDETDDDFHDRSVRHRQFAHGDIGGGMSQDRLERRAMSPSPVRNPRPTSPQTQVRPGSSAGPDDPESNGRTVQKAIACLSRSIKFTHLKVIELQDTVCCLDQQLKQVNSDVQLLKESVGLRSTNPGA</sequence>
<keyword evidence="3" id="KW-1185">Reference proteome</keyword>
<reference evidence="2 3" key="1">
    <citation type="submission" date="2023-09" db="EMBL/GenBank/DDBJ databases">
        <title>Nesidiocoris tenuis whole genome shotgun sequence.</title>
        <authorList>
            <person name="Shibata T."/>
            <person name="Shimoda M."/>
            <person name="Kobayashi T."/>
            <person name="Uehara T."/>
        </authorList>
    </citation>
    <scope>NUCLEOTIDE SEQUENCE [LARGE SCALE GENOMIC DNA]</scope>
    <source>
        <strain evidence="2 3">Japan</strain>
    </source>
</reference>
<name>A0ABN7B1E1_9HEMI</name>
<dbReference type="Proteomes" id="UP001307889">
    <property type="component" value="Chromosome 9"/>
</dbReference>
<evidence type="ECO:0000256" key="1">
    <source>
        <dbReference type="SAM" id="MobiDB-lite"/>
    </source>
</evidence>
<evidence type="ECO:0000313" key="2">
    <source>
        <dbReference type="EMBL" id="BES98240.1"/>
    </source>
</evidence>
<feature type="region of interest" description="Disordered" evidence="1">
    <location>
        <begin position="1"/>
        <end position="85"/>
    </location>
</feature>
<accession>A0ABN7B1E1</accession>
<gene>
    <name evidence="2" type="ORF">NTJ_11055</name>
</gene>
<proteinExistence type="predicted"/>
<protein>
    <submittedName>
        <fullName evidence="2">Uncharacterized protein</fullName>
    </submittedName>
</protein>
<dbReference type="EMBL" id="AP028917">
    <property type="protein sequence ID" value="BES98240.1"/>
    <property type="molecule type" value="Genomic_DNA"/>
</dbReference>